<comment type="subcellular location">
    <subcellularLocation>
        <location evidence="1 8">Cell membrane</location>
        <topology evidence="1 8">Multi-pass membrane protein</topology>
    </subcellularLocation>
</comment>
<keyword evidence="6 8" id="KW-0472">Membrane</keyword>
<dbReference type="InterPro" id="IPR036526">
    <property type="entry name" value="C-N_Hydrolase_sf"/>
</dbReference>
<dbReference type="EMBL" id="CP110615">
    <property type="protein sequence ID" value="UZJ25153.1"/>
    <property type="molecule type" value="Genomic_DNA"/>
</dbReference>
<keyword evidence="2 8" id="KW-1003">Cell membrane</keyword>
<dbReference type="EC" id="2.3.1.269" evidence="8"/>
<gene>
    <name evidence="8 10" type="primary">lnt</name>
    <name evidence="10" type="ORF">RHODO2019_01170</name>
</gene>
<evidence type="ECO:0000256" key="2">
    <source>
        <dbReference type="ARBA" id="ARBA00022475"/>
    </source>
</evidence>
<keyword evidence="11" id="KW-1185">Reference proteome</keyword>
<evidence type="ECO:0000256" key="3">
    <source>
        <dbReference type="ARBA" id="ARBA00022679"/>
    </source>
</evidence>
<evidence type="ECO:0000313" key="11">
    <source>
        <dbReference type="Proteomes" id="UP001164965"/>
    </source>
</evidence>
<keyword evidence="7 8" id="KW-0012">Acyltransferase</keyword>
<dbReference type="InterPro" id="IPR003010">
    <property type="entry name" value="C-N_Hydrolase"/>
</dbReference>
<evidence type="ECO:0000256" key="6">
    <source>
        <dbReference type="ARBA" id="ARBA00023136"/>
    </source>
</evidence>
<keyword evidence="3 8" id="KW-0808">Transferase</keyword>
<dbReference type="InterPro" id="IPR045378">
    <property type="entry name" value="LNT_N"/>
</dbReference>
<comment type="function">
    <text evidence="8">Catalyzes the phospholipid dependent N-acylation of the N-terminal cysteine of apolipoprotein, the last step in lipoprotein maturation.</text>
</comment>
<dbReference type="Pfam" id="PF20154">
    <property type="entry name" value="LNT_N"/>
    <property type="match status" value="1"/>
</dbReference>
<feature type="transmembrane region" description="Helical" evidence="8">
    <location>
        <begin position="31"/>
        <end position="50"/>
    </location>
</feature>
<dbReference type="InterPro" id="IPR004563">
    <property type="entry name" value="Apolipo_AcylTrfase"/>
</dbReference>
<evidence type="ECO:0000259" key="9">
    <source>
        <dbReference type="PROSITE" id="PS50263"/>
    </source>
</evidence>
<evidence type="ECO:0000313" key="10">
    <source>
        <dbReference type="EMBL" id="UZJ25153.1"/>
    </source>
</evidence>
<dbReference type="PANTHER" id="PTHR38686:SF1">
    <property type="entry name" value="APOLIPOPROTEIN N-ACYLTRANSFERASE"/>
    <property type="match status" value="1"/>
</dbReference>
<keyword evidence="4 8" id="KW-0812">Transmembrane</keyword>
<dbReference type="Gene3D" id="3.60.110.10">
    <property type="entry name" value="Carbon-nitrogen hydrolase"/>
    <property type="match status" value="1"/>
</dbReference>
<protein>
    <recommendedName>
        <fullName evidence="8">Apolipoprotein N-acyltransferase</fullName>
        <shortName evidence="8">ALP N-acyltransferase</shortName>
        <ecNumber evidence="8">2.3.1.269</ecNumber>
    </recommendedName>
</protein>
<feature type="transmembrane region" description="Helical" evidence="8">
    <location>
        <begin position="7"/>
        <end position="25"/>
    </location>
</feature>
<feature type="transmembrane region" description="Helical" evidence="8">
    <location>
        <begin position="482"/>
        <end position="501"/>
    </location>
</feature>
<feature type="transmembrane region" description="Helical" evidence="8">
    <location>
        <begin position="148"/>
        <end position="174"/>
    </location>
</feature>
<proteinExistence type="inferred from homology"/>
<dbReference type="RefSeq" id="WP_265383259.1">
    <property type="nucleotide sequence ID" value="NZ_CP110615.1"/>
</dbReference>
<name>A0ABY6P1R3_9NOCA</name>
<sequence>MSRHPAVLGAQRLVASVVAGLLLWVSFPPRSLWFLAPVGVALLVVVVRGLGVRAGFVHGYVAGLGFLVPLLPWVGIYVGPLPWLALAAFEALAVGLFGIGVVLVGRRPGAPLWIACAWVTTEALRSRVPLGGFPWGRLAFGQPEGPLLALASIGGAPLLSFAVALMGAGAASLLTRGPRPGVTAVGGLLAVALPVLTAFTLLPSTANPATATSTSVAVIQGNVPRLGLDFNAQRAAVLNNHVAETERLAAAVAAGTAPAPNIVVWPENASDIDPLQDPAAAAAITRAARAIGVPILVGAVLGNPDGTTRNTVLVWDPVTGPGPQVDKRVLVPFGEYLPARALVEKLSPYAARAGSFVPGSGDGTLTMNGVRLAVAICYEVAFDDLVGDSVRAGAQIITVPSNNATFGRSDMTYQQLAMSQVRAVEHGRTVLVAATSGVSAVIDPQGRVIEQTGFFTAATLSDRVVLRSDLTLATRLGGLPELAMVLALALVLLIPPALGLAGRRRQRTPSDLSFTMKSSN</sequence>
<feature type="domain" description="CN hydrolase" evidence="9">
    <location>
        <begin position="214"/>
        <end position="472"/>
    </location>
</feature>
<dbReference type="CDD" id="cd07571">
    <property type="entry name" value="ALP_N-acyl_transferase"/>
    <property type="match status" value="1"/>
</dbReference>
<dbReference type="NCBIfam" id="TIGR00546">
    <property type="entry name" value="lnt"/>
    <property type="match status" value="1"/>
</dbReference>
<evidence type="ECO:0000256" key="7">
    <source>
        <dbReference type="ARBA" id="ARBA00023315"/>
    </source>
</evidence>
<evidence type="ECO:0000256" key="8">
    <source>
        <dbReference type="HAMAP-Rule" id="MF_01148"/>
    </source>
</evidence>
<feature type="transmembrane region" description="Helical" evidence="8">
    <location>
        <begin position="57"/>
        <end position="77"/>
    </location>
</feature>
<comment type="similarity">
    <text evidence="8">Belongs to the CN hydrolase family. Apolipoprotein N-acyltransferase subfamily.</text>
</comment>
<dbReference type="Pfam" id="PF00795">
    <property type="entry name" value="CN_hydrolase"/>
    <property type="match status" value="1"/>
</dbReference>
<dbReference type="Proteomes" id="UP001164965">
    <property type="component" value="Chromosome"/>
</dbReference>
<dbReference type="PROSITE" id="PS50263">
    <property type="entry name" value="CN_HYDROLASE"/>
    <property type="match status" value="1"/>
</dbReference>
<keyword evidence="5 8" id="KW-1133">Transmembrane helix</keyword>
<evidence type="ECO:0000256" key="4">
    <source>
        <dbReference type="ARBA" id="ARBA00022692"/>
    </source>
</evidence>
<feature type="transmembrane region" description="Helical" evidence="8">
    <location>
        <begin position="83"/>
        <end position="103"/>
    </location>
</feature>
<dbReference type="SUPFAM" id="SSF56317">
    <property type="entry name" value="Carbon-nitrogen hydrolase"/>
    <property type="match status" value="1"/>
</dbReference>
<dbReference type="PANTHER" id="PTHR38686">
    <property type="entry name" value="APOLIPOPROTEIN N-ACYLTRANSFERASE"/>
    <property type="match status" value="1"/>
</dbReference>
<accession>A0ABY6P1R3</accession>
<evidence type="ECO:0000256" key="5">
    <source>
        <dbReference type="ARBA" id="ARBA00022989"/>
    </source>
</evidence>
<evidence type="ECO:0000256" key="1">
    <source>
        <dbReference type="ARBA" id="ARBA00004651"/>
    </source>
</evidence>
<comment type="catalytic activity">
    <reaction evidence="8">
        <text>N-terminal S-1,2-diacyl-sn-glyceryl-L-cysteinyl-[lipoprotein] + a glycerophospholipid = N-acyl-S-1,2-diacyl-sn-glyceryl-L-cysteinyl-[lipoprotein] + a 2-acyl-sn-glycero-3-phospholipid + H(+)</text>
        <dbReference type="Rhea" id="RHEA:48228"/>
        <dbReference type="Rhea" id="RHEA-COMP:14681"/>
        <dbReference type="Rhea" id="RHEA-COMP:14684"/>
        <dbReference type="ChEBI" id="CHEBI:15378"/>
        <dbReference type="ChEBI" id="CHEBI:136912"/>
        <dbReference type="ChEBI" id="CHEBI:140656"/>
        <dbReference type="ChEBI" id="CHEBI:140657"/>
        <dbReference type="ChEBI" id="CHEBI:140660"/>
        <dbReference type="EC" id="2.3.1.269"/>
    </reaction>
</comment>
<dbReference type="HAMAP" id="MF_01148">
    <property type="entry name" value="Lnt"/>
    <property type="match status" value="1"/>
</dbReference>
<organism evidence="10 11">
    <name type="scientific">Rhodococcus antarcticus</name>
    <dbReference type="NCBI Taxonomy" id="2987751"/>
    <lineage>
        <taxon>Bacteria</taxon>
        <taxon>Bacillati</taxon>
        <taxon>Actinomycetota</taxon>
        <taxon>Actinomycetes</taxon>
        <taxon>Mycobacteriales</taxon>
        <taxon>Nocardiaceae</taxon>
        <taxon>Rhodococcus</taxon>
    </lineage>
</organism>
<reference evidence="10" key="1">
    <citation type="submission" date="2022-10" db="EMBL/GenBank/DDBJ databases">
        <title>Rhodococcus sp.75.</title>
        <authorList>
            <person name="Sun M."/>
        </authorList>
    </citation>
    <scope>NUCLEOTIDE SEQUENCE</scope>
    <source>
        <strain evidence="10">75</strain>
    </source>
</reference>
<comment type="pathway">
    <text evidence="8">Protein modification; lipoprotein biosynthesis (N-acyl transfer).</text>
</comment>